<proteinExistence type="predicted"/>
<feature type="transmembrane region" description="Helical" evidence="1">
    <location>
        <begin position="7"/>
        <end position="27"/>
    </location>
</feature>
<feature type="non-terminal residue" evidence="2">
    <location>
        <position position="1"/>
    </location>
</feature>
<evidence type="ECO:0000313" key="2">
    <source>
        <dbReference type="EMBL" id="TVU11827.1"/>
    </source>
</evidence>
<keyword evidence="1" id="KW-0472">Membrane</keyword>
<gene>
    <name evidence="2" type="ORF">EJB05_45433</name>
</gene>
<reference evidence="2 3" key="1">
    <citation type="journal article" date="2019" name="Sci. Rep.">
        <title>A high-quality genome of Eragrostis curvula grass provides insights into Poaceae evolution and supports new strategies to enhance forage quality.</title>
        <authorList>
            <person name="Carballo J."/>
            <person name="Santos B.A.C.M."/>
            <person name="Zappacosta D."/>
            <person name="Garbus I."/>
            <person name="Selva J.P."/>
            <person name="Gallo C.A."/>
            <person name="Diaz A."/>
            <person name="Albertini E."/>
            <person name="Caccamo M."/>
            <person name="Echenique V."/>
        </authorList>
    </citation>
    <scope>NUCLEOTIDE SEQUENCE [LARGE SCALE GENOMIC DNA]</scope>
    <source>
        <strain evidence="3">cv. Victoria</strain>
        <tissue evidence="2">Leaf</tissue>
    </source>
</reference>
<dbReference type="Proteomes" id="UP000324897">
    <property type="component" value="Chromosome 3"/>
</dbReference>
<dbReference type="PANTHER" id="PTHR35547">
    <property type="entry name" value="OS06G0249350 PROTEIN-RELATED"/>
    <property type="match status" value="1"/>
</dbReference>
<evidence type="ECO:0000256" key="1">
    <source>
        <dbReference type="SAM" id="Phobius"/>
    </source>
</evidence>
<comment type="caution">
    <text evidence="2">The sequence shown here is derived from an EMBL/GenBank/DDBJ whole genome shotgun (WGS) entry which is preliminary data.</text>
</comment>
<dbReference type="PANTHER" id="PTHR35547:SF5">
    <property type="entry name" value="OS06G0249100 PROTEIN"/>
    <property type="match status" value="1"/>
</dbReference>
<dbReference type="OrthoDB" id="667755at2759"/>
<dbReference type="EMBL" id="RWGY01000039">
    <property type="protein sequence ID" value="TVU11827.1"/>
    <property type="molecule type" value="Genomic_DNA"/>
</dbReference>
<evidence type="ECO:0000313" key="3">
    <source>
        <dbReference type="Proteomes" id="UP000324897"/>
    </source>
</evidence>
<dbReference type="AlphaFoldDB" id="A0A5J9TKX2"/>
<dbReference type="Gramene" id="TVU11827">
    <property type="protein sequence ID" value="TVU11827"/>
    <property type="gene ID" value="EJB05_45433"/>
</dbReference>
<keyword evidence="1" id="KW-0812">Transmembrane</keyword>
<organism evidence="2 3">
    <name type="scientific">Eragrostis curvula</name>
    <name type="common">weeping love grass</name>
    <dbReference type="NCBI Taxonomy" id="38414"/>
    <lineage>
        <taxon>Eukaryota</taxon>
        <taxon>Viridiplantae</taxon>
        <taxon>Streptophyta</taxon>
        <taxon>Embryophyta</taxon>
        <taxon>Tracheophyta</taxon>
        <taxon>Spermatophyta</taxon>
        <taxon>Magnoliopsida</taxon>
        <taxon>Liliopsida</taxon>
        <taxon>Poales</taxon>
        <taxon>Poaceae</taxon>
        <taxon>PACMAD clade</taxon>
        <taxon>Chloridoideae</taxon>
        <taxon>Eragrostideae</taxon>
        <taxon>Eragrostidinae</taxon>
        <taxon>Eragrostis</taxon>
    </lineage>
</organism>
<accession>A0A5J9TKX2</accession>
<protein>
    <submittedName>
        <fullName evidence="2">Uncharacterized protein</fullName>
    </submittedName>
</protein>
<name>A0A5J9TKX2_9POAL</name>
<keyword evidence="3" id="KW-1185">Reference proteome</keyword>
<sequence>MGLARRIVTVPVIFLVLVAFLAISGAARPLGGDVWSPAREAVSSDGVVDLLRQMYLQKLGAGPSCGTNSSNGGCPRHNL</sequence>
<keyword evidence="1" id="KW-1133">Transmembrane helix</keyword>